<dbReference type="NCBIfam" id="TIGR00377">
    <property type="entry name" value="ant_ant_sig"/>
    <property type="match status" value="1"/>
</dbReference>
<dbReference type="GO" id="GO:0043856">
    <property type="term" value="F:anti-sigma factor antagonist activity"/>
    <property type="evidence" value="ECO:0007669"/>
    <property type="project" value="InterPro"/>
</dbReference>
<name>A0A2P2FGH5_AMYLU</name>
<comment type="similarity">
    <text evidence="1 2">Belongs to the anti-sigma-factor antagonist family.</text>
</comment>
<dbReference type="InterPro" id="IPR036513">
    <property type="entry name" value="STAS_dom_sf"/>
</dbReference>
<organism evidence="4 5">
    <name type="scientific">Amycolatopsis lurida NRRL 2430</name>
    <dbReference type="NCBI Taxonomy" id="1460371"/>
    <lineage>
        <taxon>Bacteria</taxon>
        <taxon>Bacillati</taxon>
        <taxon>Actinomycetota</taxon>
        <taxon>Actinomycetes</taxon>
        <taxon>Pseudonocardiales</taxon>
        <taxon>Pseudonocardiaceae</taxon>
        <taxon>Amycolatopsis</taxon>
    </lineage>
</organism>
<dbReference type="EMBL" id="JFBM01000054">
    <property type="protein sequence ID" value="KFU75828.1"/>
    <property type="molecule type" value="Genomic_DNA"/>
</dbReference>
<evidence type="ECO:0000256" key="1">
    <source>
        <dbReference type="ARBA" id="ARBA00009013"/>
    </source>
</evidence>
<dbReference type="InterPro" id="IPR002645">
    <property type="entry name" value="STAS_dom"/>
</dbReference>
<protein>
    <recommendedName>
        <fullName evidence="2">Anti-sigma factor antagonist</fullName>
    </recommendedName>
</protein>
<feature type="domain" description="STAS" evidence="3">
    <location>
        <begin position="1"/>
        <end position="107"/>
    </location>
</feature>
<evidence type="ECO:0000256" key="2">
    <source>
        <dbReference type="RuleBase" id="RU003749"/>
    </source>
</evidence>
<dbReference type="Gene3D" id="3.30.750.24">
    <property type="entry name" value="STAS domain"/>
    <property type="match status" value="1"/>
</dbReference>
<dbReference type="RefSeq" id="WP_241784093.1">
    <property type="nucleotide sequence ID" value="NZ_JFBM01000054.1"/>
</dbReference>
<dbReference type="InterPro" id="IPR003658">
    <property type="entry name" value="Anti-sigma_ant"/>
</dbReference>
<dbReference type="Proteomes" id="UP000256220">
    <property type="component" value="Unassembled WGS sequence"/>
</dbReference>
<comment type="caution">
    <text evidence="4">The sequence shown here is derived from an EMBL/GenBank/DDBJ whole genome shotgun (WGS) entry which is preliminary data.</text>
</comment>
<reference evidence="4 5" key="1">
    <citation type="journal article" date="2014" name="Genome Announc.">
        <title>Draft Genome Sequence of Amycolatopsis lurida NRRL 2430, Producer of the Glycopeptide Family Antibiotic Ristocetin.</title>
        <authorList>
            <person name="Kwun M.J."/>
            <person name="Hong H.J."/>
        </authorList>
    </citation>
    <scope>NUCLEOTIDE SEQUENCE [LARGE SCALE GENOMIC DNA]</scope>
    <source>
        <strain evidence="4 5">NRRL 2430</strain>
    </source>
</reference>
<dbReference type="Pfam" id="PF01740">
    <property type="entry name" value="STAS"/>
    <property type="match status" value="1"/>
</dbReference>
<dbReference type="PANTHER" id="PTHR33495:SF2">
    <property type="entry name" value="ANTI-SIGMA FACTOR ANTAGONIST TM_1081-RELATED"/>
    <property type="match status" value="1"/>
</dbReference>
<dbReference type="CDD" id="cd07043">
    <property type="entry name" value="STAS_anti-anti-sigma_factors"/>
    <property type="match status" value="1"/>
</dbReference>
<evidence type="ECO:0000313" key="5">
    <source>
        <dbReference type="Proteomes" id="UP000256220"/>
    </source>
</evidence>
<dbReference type="PROSITE" id="PS50801">
    <property type="entry name" value="STAS"/>
    <property type="match status" value="1"/>
</dbReference>
<proteinExistence type="inferred from homology"/>
<evidence type="ECO:0000259" key="3">
    <source>
        <dbReference type="PROSITE" id="PS50801"/>
    </source>
</evidence>
<keyword evidence="5" id="KW-1185">Reference proteome</keyword>
<gene>
    <name evidence="4" type="ORF">BB31_39205</name>
</gene>
<accession>A0A2P2FGH5</accession>
<dbReference type="AlphaFoldDB" id="A0A2P2FGH5"/>
<dbReference type="SUPFAM" id="SSF52091">
    <property type="entry name" value="SpoIIaa-like"/>
    <property type="match status" value="1"/>
</dbReference>
<evidence type="ECO:0000313" key="4">
    <source>
        <dbReference type="EMBL" id="KFU75828.1"/>
    </source>
</evidence>
<dbReference type="PANTHER" id="PTHR33495">
    <property type="entry name" value="ANTI-SIGMA FACTOR ANTAGONIST TM_1081-RELATED-RELATED"/>
    <property type="match status" value="1"/>
</dbReference>
<sequence length="119" mass="13040">MTVERLGRTLVLIVDGDLDLHTAPTARQAIESALSHRPRRLVVDLSLVRFLNSAGLEVLLTAHRQAAPHTDLRLVVSTRAVWRPLQLTRLHDHLVIHASRSAAIASPARTGGEDRSPPS</sequence>